<organism evidence="4 5">
    <name type="scientific">Janibacter indicus</name>
    <dbReference type="NCBI Taxonomy" id="857417"/>
    <lineage>
        <taxon>Bacteria</taxon>
        <taxon>Bacillati</taxon>
        <taxon>Actinomycetota</taxon>
        <taxon>Actinomycetes</taxon>
        <taxon>Micrococcales</taxon>
        <taxon>Intrasporangiaceae</taxon>
        <taxon>Janibacter</taxon>
    </lineage>
</organism>
<dbReference type="RefSeq" id="WP_084452607.1">
    <property type="nucleotide sequence ID" value="NZ_FWXN01000012.1"/>
</dbReference>
<feature type="domain" description="Histidine kinase/HSP90-like ATPase" evidence="2">
    <location>
        <begin position="289"/>
        <end position="390"/>
    </location>
</feature>
<keyword evidence="4" id="KW-0808">Transferase</keyword>
<protein>
    <submittedName>
        <fullName evidence="4">Two-component system, LytT family, sensor kinase</fullName>
    </submittedName>
</protein>
<dbReference type="Pfam" id="PF02518">
    <property type="entry name" value="HATPase_c"/>
    <property type="match status" value="1"/>
</dbReference>
<evidence type="ECO:0000259" key="2">
    <source>
        <dbReference type="Pfam" id="PF02518"/>
    </source>
</evidence>
<dbReference type="Proteomes" id="UP000192634">
    <property type="component" value="Unassembled WGS sequence"/>
</dbReference>
<sequence length="399" mass="42481">MDAGLHLPTVAVVTGAFLALGLAVALVRWRRARPGFISVTDHATYETLHTASVAGRHLADGFTDDGCERAAPYLRAMLATPGLAVCDTSSVIVWEGEGGHHLPAVMDHAAPVLTSGQSVVLGPDVVTCTSVECPIRAAAIAPVTVDDRVIGAIAGYGPTVSAGLARAADEVASWVATQVELADLSFERTRAMEAELRALRAQISPHFIYNSLAAIASFVRTDPARARELLLEFADFTRYALRRDGAFTTVSEELRNVERYLVLEQARFGERLGITLKIAPEVLPVRVPYLAIQPLVENAVRHGLAPKEGPGHVTLTASDHGSEAEFSIDDDGVGAHPEAIRKVLDGQSRADSVGLGNVDARLRQVYGEEFGLVVDTAPGAGMRVSFRVPKYSPALEDPA</sequence>
<dbReference type="AlphaFoldDB" id="A0A1W2CUF9"/>
<dbReference type="InterPro" id="IPR010559">
    <property type="entry name" value="Sig_transdc_His_kin_internal"/>
</dbReference>
<dbReference type="PANTHER" id="PTHR34220:SF7">
    <property type="entry name" value="SENSOR HISTIDINE KINASE YPDA"/>
    <property type="match status" value="1"/>
</dbReference>
<dbReference type="GO" id="GO:0016020">
    <property type="term" value="C:membrane"/>
    <property type="evidence" value="ECO:0007669"/>
    <property type="project" value="InterPro"/>
</dbReference>
<gene>
    <name evidence="4" type="ORF">SAMN06296429_112141</name>
</gene>
<evidence type="ECO:0000256" key="1">
    <source>
        <dbReference type="SAM" id="Phobius"/>
    </source>
</evidence>
<evidence type="ECO:0000259" key="3">
    <source>
        <dbReference type="Pfam" id="PF06580"/>
    </source>
</evidence>
<reference evidence="4 5" key="1">
    <citation type="submission" date="2017-04" db="EMBL/GenBank/DDBJ databases">
        <authorList>
            <person name="Afonso C.L."/>
            <person name="Miller P.J."/>
            <person name="Scott M.A."/>
            <person name="Spackman E."/>
            <person name="Goraichik I."/>
            <person name="Dimitrov K.M."/>
            <person name="Suarez D.L."/>
            <person name="Swayne D.E."/>
        </authorList>
    </citation>
    <scope>NUCLEOTIDE SEQUENCE [LARGE SCALE GENOMIC DNA]</scope>
    <source>
        <strain evidence="4 5">CGMCC 1.12511</strain>
    </source>
</reference>
<keyword evidence="1" id="KW-0812">Transmembrane</keyword>
<accession>A0A1W2CUF9</accession>
<dbReference type="InterPro" id="IPR003594">
    <property type="entry name" value="HATPase_dom"/>
</dbReference>
<dbReference type="Pfam" id="PF06580">
    <property type="entry name" value="His_kinase"/>
    <property type="match status" value="1"/>
</dbReference>
<proteinExistence type="predicted"/>
<evidence type="ECO:0000313" key="4">
    <source>
        <dbReference type="EMBL" id="SMC88860.1"/>
    </source>
</evidence>
<keyword evidence="1" id="KW-1133">Transmembrane helix</keyword>
<dbReference type="InterPro" id="IPR050640">
    <property type="entry name" value="Bact_2-comp_sensor_kinase"/>
</dbReference>
<name>A0A1W2CUF9_9MICO</name>
<dbReference type="Gene3D" id="3.30.565.10">
    <property type="entry name" value="Histidine kinase-like ATPase, C-terminal domain"/>
    <property type="match status" value="1"/>
</dbReference>
<dbReference type="GO" id="GO:0000155">
    <property type="term" value="F:phosphorelay sensor kinase activity"/>
    <property type="evidence" value="ECO:0007669"/>
    <property type="project" value="InterPro"/>
</dbReference>
<dbReference type="OrthoDB" id="2514702at2"/>
<feature type="domain" description="Signal transduction histidine kinase internal region" evidence="3">
    <location>
        <begin position="194"/>
        <end position="272"/>
    </location>
</feature>
<dbReference type="PANTHER" id="PTHR34220">
    <property type="entry name" value="SENSOR HISTIDINE KINASE YPDA"/>
    <property type="match status" value="1"/>
</dbReference>
<dbReference type="EMBL" id="FWXN01000012">
    <property type="protein sequence ID" value="SMC88860.1"/>
    <property type="molecule type" value="Genomic_DNA"/>
</dbReference>
<feature type="transmembrane region" description="Helical" evidence="1">
    <location>
        <begin position="6"/>
        <end position="27"/>
    </location>
</feature>
<keyword evidence="1" id="KW-0472">Membrane</keyword>
<dbReference type="InterPro" id="IPR036890">
    <property type="entry name" value="HATPase_C_sf"/>
</dbReference>
<dbReference type="SUPFAM" id="SSF55874">
    <property type="entry name" value="ATPase domain of HSP90 chaperone/DNA topoisomerase II/histidine kinase"/>
    <property type="match status" value="1"/>
</dbReference>
<keyword evidence="4" id="KW-0418">Kinase</keyword>
<evidence type="ECO:0000313" key="5">
    <source>
        <dbReference type="Proteomes" id="UP000192634"/>
    </source>
</evidence>